<name>A7ITU0_PBCVM</name>
<accession>A7ITU0</accession>
<protein>
    <submittedName>
        <fullName evidence="1">Uncharacterized protein M210L</fullName>
    </submittedName>
</protein>
<dbReference type="EMBL" id="DQ491001">
    <property type="protein sequence ID" value="ABT13764.1"/>
    <property type="molecule type" value="Genomic_DNA"/>
</dbReference>
<organismHost>
    <name type="scientific">Paramecium bursaria</name>
    <dbReference type="NCBI Taxonomy" id="74790"/>
</organismHost>
<sequence>MNTIIGFPAQIGRIPNEIDKHGKSIAKEIQVASMVIDDQGSNINKEMKFHGDNLTREMQLMRESFEREMTTLNKKTRNTVCMVLAVNILSRVIFR</sequence>
<reference evidence="1 2" key="1">
    <citation type="journal article" date="2007" name="Virology">
        <title>Sequence and annotation of the 314-kb MT325 and the 321-kb FR483 viruses that infect Chlorella Pbi.</title>
        <authorList>
            <person name="Fitzgerald L.A."/>
            <person name="Graves M.V."/>
            <person name="Li X."/>
            <person name="Feldblyum T."/>
            <person name="Hartigan J."/>
            <person name="Van Etten J.L."/>
        </authorList>
    </citation>
    <scope>NUCLEOTIDE SEQUENCE [LARGE SCALE GENOMIC DNA]</scope>
    <source>
        <strain evidence="1 2">MT325</strain>
    </source>
</reference>
<organism evidence="1 2">
    <name type="scientific">Paramecium bursaria Chlorella virus MT325</name>
    <name type="common">PBCV-MT325</name>
    <dbReference type="NCBI Taxonomy" id="346932"/>
    <lineage>
        <taxon>Viruses</taxon>
        <taxon>Varidnaviria</taxon>
        <taxon>Bamfordvirae</taxon>
        <taxon>Nucleocytoviricota</taxon>
        <taxon>Megaviricetes</taxon>
        <taxon>Algavirales</taxon>
        <taxon>Phycodnaviridae</taxon>
        <taxon>Chlorovirus</taxon>
        <taxon>Chlorovirus conductrix</taxon>
        <taxon>Paramecium bursaria Chlorella virus A1</taxon>
    </lineage>
</organism>
<evidence type="ECO:0000313" key="2">
    <source>
        <dbReference type="Proteomes" id="UP000246715"/>
    </source>
</evidence>
<proteinExistence type="predicted"/>
<gene>
    <name evidence="1" type="primary">M210L</name>
    <name evidence="1" type="ORF">MT325_M210L</name>
</gene>
<dbReference type="Proteomes" id="UP000246715">
    <property type="component" value="Segment"/>
</dbReference>
<evidence type="ECO:0000313" key="1">
    <source>
        <dbReference type="EMBL" id="ABT13764.1"/>
    </source>
</evidence>